<proteinExistence type="inferred from homology"/>
<dbReference type="GO" id="GO:0005886">
    <property type="term" value="C:plasma membrane"/>
    <property type="evidence" value="ECO:0007669"/>
    <property type="project" value="UniProtKB-SubCell"/>
</dbReference>
<evidence type="ECO:0000256" key="3">
    <source>
        <dbReference type="ARBA" id="ARBA00022475"/>
    </source>
</evidence>
<comment type="similarity">
    <text evidence="7">Belongs to the binding-protein-dependent transport system permease family.</text>
</comment>
<evidence type="ECO:0000256" key="5">
    <source>
        <dbReference type="ARBA" id="ARBA00022989"/>
    </source>
</evidence>
<dbReference type="Pfam" id="PF00528">
    <property type="entry name" value="BPD_transp_1"/>
    <property type="match status" value="1"/>
</dbReference>
<organism evidence="9 10">
    <name type="scientific">Paenibacillus oryzisoli</name>
    <dbReference type="NCBI Taxonomy" id="1850517"/>
    <lineage>
        <taxon>Bacteria</taxon>
        <taxon>Bacillati</taxon>
        <taxon>Bacillota</taxon>
        <taxon>Bacilli</taxon>
        <taxon>Bacillales</taxon>
        <taxon>Paenibacillaceae</taxon>
        <taxon>Paenibacillus</taxon>
    </lineage>
</organism>
<dbReference type="Proteomes" id="UP000078454">
    <property type="component" value="Unassembled WGS sequence"/>
</dbReference>
<feature type="transmembrane region" description="Helical" evidence="7">
    <location>
        <begin position="75"/>
        <end position="95"/>
    </location>
</feature>
<feature type="transmembrane region" description="Helical" evidence="7">
    <location>
        <begin position="275"/>
        <end position="293"/>
    </location>
</feature>
<evidence type="ECO:0000259" key="8">
    <source>
        <dbReference type="PROSITE" id="PS50928"/>
    </source>
</evidence>
<feature type="transmembrane region" description="Helical" evidence="7">
    <location>
        <begin position="107"/>
        <end position="131"/>
    </location>
</feature>
<evidence type="ECO:0000256" key="1">
    <source>
        <dbReference type="ARBA" id="ARBA00004651"/>
    </source>
</evidence>
<sequence>MPVRTIRTYWVFYLMLLPASVVLLINNYLPMFGIIIAFKNINLTDGILGSPWVGLDNFTYLFKTNDAWIITRNTLLYNALFIVLNIVIGVSFAIMLNELRNRLLSKFFQSTMFLPYFLSAIVTSYLVFGYLGTEHGFINNTLLPLIGMKPISWYSEPQYWPYILSFVHTWKTIGYSTVMYLAVIIGIDNEYYEAATLDGASKWKQMIHITLPSLVPIIVILALLAIGRIFYTDFGLFFQVPLNSGSLFSTTNVIDTYVYRTFITLGDIGMSTAAGLYQSLVGFIMVFFSNYIVRKINKENALF</sequence>
<dbReference type="Gene3D" id="1.10.3720.10">
    <property type="entry name" value="MetI-like"/>
    <property type="match status" value="1"/>
</dbReference>
<dbReference type="GO" id="GO:0055085">
    <property type="term" value="P:transmembrane transport"/>
    <property type="evidence" value="ECO:0007669"/>
    <property type="project" value="InterPro"/>
</dbReference>
<dbReference type="RefSeq" id="WP_068662803.1">
    <property type="nucleotide sequence ID" value="NZ_LYPB01000049.1"/>
</dbReference>
<protein>
    <submittedName>
        <fullName evidence="9">Sugar ABC transporter permease</fullName>
    </submittedName>
</protein>
<comment type="caution">
    <text evidence="9">The sequence shown here is derived from an EMBL/GenBank/DDBJ whole genome shotgun (WGS) entry which is preliminary data.</text>
</comment>
<dbReference type="CDD" id="cd06261">
    <property type="entry name" value="TM_PBP2"/>
    <property type="match status" value="1"/>
</dbReference>
<keyword evidence="6 7" id="KW-0472">Membrane</keyword>
<dbReference type="PANTHER" id="PTHR43227">
    <property type="entry name" value="BLL4140 PROTEIN"/>
    <property type="match status" value="1"/>
</dbReference>
<dbReference type="InterPro" id="IPR050809">
    <property type="entry name" value="UgpAE/MalFG_permease"/>
</dbReference>
<dbReference type="EMBL" id="LYPB01000049">
    <property type="protein sequence ID" value="OAS21228.1"/>
    <property type="molecule type" value="Genomic_DNA"/>
</dbReference>
<dbReference type="PANTHER" id="PTHR43227:SF11">
    <property type="entry name" value="BLL4140 PROTEIN"/>
    <property type="match status" value="1"/>
</dbReference>
<evidence type="ECO:0000256" key="7">
    <source>
        <dbReference type="RuleBase" id="RU363032"/>
    </source>
</evidence>
<evidence type="ECO:0000256" key="6">
    <source>
        <dbReference type="ARBA" id="ARBA00023136"/>
    </source>
</evidence>
<comment type="subcellular location">
    <subcellularLocation>
        <location evidence="1 7">Cell membrane</location>
        <topology evidence="1 7">Multi-pass membrane protein</topology>
    </subcellularLocation>
</comment>
<name>A0A198AJX3_9BACL</name>
<keyword evidence="10" id="KW-1185">Reference proteome</keyword>
<dbReference type="InterPro" id="IPR035906">
    <property type="entry name" value="MetI-like_sf"/>
</dbReference>
<keyword evidence="3" id="KW-1003">Cell membrane</keyword>
<feature type="transmembrane region" description="Helical" evidence="7">
    <location>
        <begin position="206"/>
        <end position="231"/>
    </location>
</feature>
<dbReference type="InterPro" id="IPR000515">
    <property type="entry name" value="MetI-like"/>
</dbReference>
<evidence type="ECO:0000313" key="10">
    <source>
        <dbReference type="Proteomes" id="UP000078454"/>
    </source>
</evidence>
<evidence type="ECO:0000313" key="9">
    <source>
        <dbReference type="EMBL" id="OAS21228.1"/>
    </source>
</evidence>
<dbReference type="STRING" id="1850517.A8708_30580"/>
<accession>A0A198AJX3</accession>
<evidence type="ECO:0000256" key="2">
    <source>
        <dbReference type="ARBA" id="ARBA00022448"/>
    </source>
</evidence>
<dbReference type="AlphaFoldDB" id="A0A198AJX3"/>
<gene>
    <name evidence="9" type="ORF">A8708_30580</name>
</gene>
<feature type="domain" description="ABC transmembrane type-1" evidence="8">
    <location>
        <begin position="71"/>
        <end position="289"/>
    </location>
</feature>
<feature type="transmembrane region" description="Helical" evidence="7">
    <location>
        <begin position="12"/>
        <end position="38"/>
    </location>
</feature>
<dbReference type="SUPFAM" id="SSF161098">
    <property type="entry name" value="MetI-like"/>
    <property type="match status" value="1"/>
</dbReference>
<dbReference type="PROSITE" id="PS50928">
    <property type="entry name" value="ABC_TM1"/>
    <property type="match status" value="1"/>
</dbReference>
<evidence type="ECO:0000256" key="4">
    <source>
        <dbReference type="ARBA" id="ARBA00022692"/>
    </source>
</evidence>
<reference evidence="9 10" key="1">
    <citation type="submission" date="2016-05" db="EMBL/GenBank/DDBJ databases">
        <title>Paenibacillus sp. 1ZS3-15 nov., isolated from the rhizosphere soil.</title>
        <authorList>
            <person name="Zhang X.X."/>
            <person name="Zhang J."/>
        </authorList>
    </citation>
    <scope>NUCLEOTIDE SEQUENCE [LARGE SCALE GENOMIC DNA]</scope>
    <source>
        <strain evidence="9 10">1ZS3-15</strain>
    </source>
</reference>
<keyword evidence="2 7" id="KW-0813">Transport</keyword>
<keyword evidence="5 7" id="KW-1133">Transmembrane helix</keyword>
<keyword evidence="4 7" id="KW-0812">Transmembrane</keyword>